<dbReference type="PANTHER" id="PTHR36928:SF1">
    <property type="entry name" value="PHOSPHATASE YCDX-RELATED"/>
    <property type="match status" value="1"/>
</dbReference>
<organism evidence="2">
    <name type="scientific">groundwater metagenome</name>
    <dbReference type="NCBI Taxonomy" id="717931"/>
    <lineage>
        <taxon>unclassified sequences</taxon>
        <taxon>metagenomes</taxon>
        <taxon>ecological metagenomes</taxon>
    </lineage>
</organism>
<dbReference type="EMBL" id="CCXY01000001">
    <property type="protein sequence ID" value="CEG11020.1"/>
    <property type="molecule type" value="Genomic_DNA"/>
</dbReference>
<accession>A0A098E7R5</accession>
<name>A0A098E7R5_9ZZZZ</name>
<dbReference type="GO" id="GO:0005829">
    <property type="term" value="C:cytosol"/>
    <property type="evidence" value="ECO:0007669"/>
    <property type="project" value="TreeGrafter"/>
</dbReference>
<dbReference type="InterPro" id="IPR016195">
    <property type="entry name" value="Pol/histidinol_Pase-like"/>
</dbReference>
<dbReference type="AlphaFoldDB" id="A0A098E7R5"/>
<dbReference type="GO" id="GO:0042578">
    <property type="term" value="F:phosphoric ester hydrolase activity"/>
    <property type="evidence" value="ECO:0007669"/>
    <property type="project" value="TreeGrafter"/>
</dbReference>
<evidence type="ECO:0000313" key="2">
    <source>
        <dbReference type="EMBL" id="CEG11020.1"/>
    </source>
</evidence>
<dbReference type="Pfam" id="PF02811">
    <property type="entry name" value="PHP"/>
    <property type="match status" value="1"/>
</dbReference>
<dbReference type="SUPFAM" id="SSF89550">
    <property type="entry name" value="PHP domain-like"/>
    <property type="match status" value="1"/>
</dbReference>
<dbReference type="PANTHER" id="PTHR36928">
    <property type="entry name" value="PHOSPHATASE YCDX-RELATED"/>
    <property type="match status" value="1"/>
</dbReference>
<dbReference type="SMART" id="SM00481">
    <property type="entry name" value="POLIIIAc"/>
    <property type="match status" value="1"/>
</dbReference>
<feature type="domain" description="Polymerase/histidinol phosphatase N-terminal" evidence="1">
    <location>
        <begin position="15"/>
        <end position="88"/>
    </location>
</feature>
<dbReference type="InterPro" id="IPR050243">
    <property type="entry name" value="PHP_phosphatase"/>
</dbReference>
<dbReference type="GO" id="GO:0008270">
    <property type="term" value="F:zinc ion binding"/>
    <property type="evidence" value="ECO:0007669"/>
    <property type="project" value="TreeGrafter"/>
</dbReference>
<dbReference type="Gene3D" id="3.20.20.140">
    <property type="entry name" value="Metal-dependent hydrolases"/>
    <property type="match status" value="1"/>
</dbReference>
<sequence>MIKTWQKYEKFLMSGNWHIHTNYTDGKDKIFDICEIGSKKNIPLIAFTEHVRKNLSYNFADFLNDIEEARKIYRNIIILSGCEAKILPGGEIDVSEDILTKVDYPIIAFHSFPNDKDLYLKSIKKAIENKYVNTLAHPGYFLIKNKLPINNNEVMDILTKIKENNVLLEINTKYGLPPRDWIESAIKIGVRMVRGNDAHSKEEV</sequence>
<reference evidence="2" key="1">
    <citation type="submission" date="2014-09" db="EMBL/GenBank/DDBJ databases">
        <authorList>
            <person name="Probst J Alexander"/>
        </authorList>
    </citation>
    <scope>NUCLEOTIDE SEQUENCE</scope>
</reference>
<evidence type="ECO:0000259" key="1">
    <source>
        <dbReference type="SMART" id="SM00481"/>
    </source>
</evidence>
<dbReference type="InterPro" id="IPR004013">
    <property type="entry name" value="PHP_dom"/>
</dbReference>
<dbReference type="InterPro" id="IPR003141">
    <property type="entry name" value="Pol/His_phosphatase_N"/>
</dbReference>
<proteinExistence type="predicted"/>
<protein>
    <recommendedName>
        <fullName evidence="1">Polymerase/histidinol phosphatase N-terminal domain-containing protein</fullName>
    </recommendedName>
</protein>
<gene>
    <name evidence="2" type="ORF">MSIBF_A10005</name>
</gene>